<feature type="domain" description="BPTI/Kunitz inhibitor" evidence="6">
    <location>
        <begin position="615"/>
        <end position="665"/>
    </location>
</feature>
<dbReference type="Pfam" id="PF00014">
    <property type="entry name" value="Kunitz_BPTI"/>
    <property type="match status" value="7"/>
</dbReference>
<dbReference type="InterPro" id="IPR020901">
    <property type="entry name" value="Prtase_inh_Kunz-CS"/>
</dbReference>
<comment type="caution">
    <text evidence="7">The sequence shown here is derived from an EMBL/GenBank/DDBJ whole genome shotgun (WGS) entry which is preliminary data.</text>
</comment>
<feature type="domain" description="BPTI/Kunitz inhibitor" evidence="6">
    <location>
        <begin position="35"/>
        <end position="86"/>
    </location>
</feature>
<dbReference type="Proteomes" id="UP000318571">
    <property type="component" value="Chromosome 11"/>
</dbReference>
<dbReference type="InterPro" id="IPR002223">
    <property type="entry name" value="Kunitz_BPTI"/>
</dbReference>
<dbReference type="OMA" id="RCTEICC"/>
<dbReference type="FunFam" id="4.10.410.10:FF:000020">
    <property type="entry name" value="Collagen, type VI, alpha 3"/>
    <property type="match status" value="1"/>
</dbReference>
<evidence type="ECO:0000259" key="6">
    <source>
        <dbReference type="PROSITE" id="PS50279"/>
    </source>
</evidence>
<dbReference type="PROSITE" id="PS00280">
    <property type="entry name" value="BPTI_KUNITZ_1"/>
    <property type="match status" value="2"/>
</dbReference>
<feature type="domain" description="BPTI/Kunitz inhibitor" evidence="6">
    <location>
        <begin position="551"/>
        <end position="601"/>
    </location>
</feature>
<evidence type="ECO:0000256" key="4">
    <source>
        <dbReference type="SAM" id="MobiDB-lite"/>
    </source>
</evidence>
<reference evidence="7 8" key="1">
    <citation type="journal article" date="2018" name="Nat. Ecol. Evol.">
        <title>Genomic signatures of mitonuclear coevolution across populations of Tigriopus californicus.</title>
        <authorList>
            <person name="Barreto F.S."/>
            <person name="Watson E.T."/>
            <person name="Lima T.G."/>
            <person name="Willett C.S."/>
            <person name="Edmands S."/>
            <person name="Li W."/>
            <person name="Burton R.S."/>
        </authorList>
    </citation>
    <scope>NUCLEOTIDE SEQUENCE [LARGE SCALE GENOMIC DNA]</scope>
    <source>
        <strain evidence="7 8">San Diego</strain>
    </source>
</reference>
<dbReference type="InterPro" id="IPR036880">
    <property type="entry name" value="Kunitz_BPTI_sf"/>
</dbReference>
<name>A0A553PK73_TIGCA</name>
<dbReference type="SUPFAM" id="SSF57362">
    <property type="entry name" value="BPTI-like"/>
    <property type="match status" value="7"/>
</dbReference>
<dbReference type="InterPro" id="IPR050098">
    <property type="entry name" value="TFPI/VKTCI-like"/>
</dbReference>
<organism evidence="7 8">
    <name type="scientific">Tigriopus californicus</name>
    <name type="common">Marine copepod</name>
    <dbReference type="NCBI Taxonomy" id="6832"/>
    <lineage>
        <taxon>Eukaryota</taxon>
        <taxon>Metazoa</taxon>
        <taxon>Ecdysozoa</taxon>
        <taxon>Arthropoda</taxon>
        <taxon>Crustacea</taxon>
        <taxon>Multicrustacea</taxon>
        <taxon>Hexanauplia</taxon>
        <taxon>Copepoda</taxon>
        <taxon>Harpacticoida</taxon>
        <taxon>Harpacticidae</taxon>
        <taxon>Tigriopus</taxon>
    </lineage>
</organism>
<evidence type="ECO:0000256" key="1">
    <source>
        <dbReference type="ARBA" id="ARBA00022690"/>
    </source>
</evidence>
<feature type="compositionally biased region" description="Low complexity" evidence="4">
    <location>
        <begin position="673"/>
        <end position="688"/>
    </location>
</feature>
<keyword evidence="2" id="KW-0722">Serine protease inhibitor</keyword>
<keyword evidence="5" id="KW-0732">Signal</keyword>
<dbReference type="Gene3D" id="4.10.410.10">
    <property type="entry name" value="Pancreatic trypsin inhibitor Kunitz domain"/>
    <property type="match status" value="7"/>
</dbReference>
<dbReference type="PANTHER" id="PTHR10083:SF374">
    <property type="entry name" value="BPTI_KUNITZ INHIBITOR DOMAIN-CONTAINING PROTEIN"/>
    <property type="match status" value="1"/>
</dbReference>
<proteinExistence type="predicted"/>
<keyword evidence="3" id="KW-1015">Disulfide bond</keyword>
<dbReference type="PANTHER" id="PTHR10083">
    <property type="entry name" value="KUNITZ-TYPE PROTEASE INHIBITOR-RELATED"/>
    <property type="match status" value="1"/>
</dbReference>
<dbReference type="CDD" id="cd00109">
    <property type="entry name" value="Kunitz-type"/>
    <property type="match status" value="4"/>
</dbReference>
<evidence type="ECO:0000256" key="3">
    <source>
        <dbReference type="ARBA" id="ARBA00023157"/>
    </source>
</evidence>
<feature type="domain" description="BPTI/Kunitz inhibitor" evidence="6">
    <location>
        <begin position="106"/>
        <end position="160"/>
    </location>
</feature>
<feature type="signal peptide" evidence="5">
    <location>
        <begin position="1"/>
        <end position="29"/>
    </location>
</feature>
<evidence type="ECO:0000313" key="7">
    <source>
        <dbReference type="EMBL" id="TRY78077.1"/>
    </source>
</evidence>
<accession>A0A553PK73</accession>
<dbReference type="PRINTS" id="PR00759">
    <property type="entry name" value="BASICPTASE"/>
</dbReference>
<dbReference type="CDD" id="cd22593">
    <property type="entry name" value="Kunitz_conkunitzin"/>
    <property type="match status" value="1"/>
</dbReference>
<feature type="chain" id="PRO_5021836055" description="BPTI/Kunitz inhibitor domain-containing protein" evidence="5">
    <location>
        <begin position="30"/>
        <end position="929"/>
    </location>
</feature>
<dbReference type="AlphaFoldDB" id="A0A553PK73"/>
<feature type="compositionally biased region" description="Acidic residues" evidence="4">
    <location>
        <begin position="452"/>
        <end position="465"/>
    </location>
</feature>
<dbReference type="PROSITE" id="PS50279">
    <property type="entry name" value="BPTI_KUNITZ_2"/>
    <property type="match status" value="5"/>
</dbReference>
<feature type="region of interest" description="Disordered" evidence="4">
    <location>
        <begin position="673"/>
        <end position="700"/>
    </location>
</feature>
<gene>
    <name evidence="7" type="ORF">TCAL_04229</name>
</gene>
<protein>
    <recommendedName>
        <fullName evidence="6">BPTI/Kunitz inhibitor domain-containing protein</fullName>
    </recommendedName>
</protein>
<dbReference type="GO" id="GO:0004867">
    <property type="term" value="F:serine-type endopeptidase inhibitor activity"/>
    <property type="evidence" value="ECO:0007669"/>
    <property type="project" value="UniProtKB-KW"/>
</dbReference>
<sequence length="929" mass="103476">MNWTKKPGLARSGLSVLWTILLLSGWARAEDDDQCSLPKDAGRCRAMKPGYFYFNSETKRCESFFYSGCGGNENRFRSLQECHDTCQHLMDEDKRVPLTHLKSSHCLLGPIDADQKFTCMAYFPMYTFNVKTLRCEKYGYGGCGRTQNLYRTIIECMSSCLYGDVPSRGRSQVRSMFRGRAKPEVETGSVIFPGCGGNGNRFSTVQDCVNTCGGSDPETNPVCSMIDCDQQMADFYRAKGCQPILNSGECCPSSWDCTIWDERIMRKDECFVANSKFPMGKFFKQDEAMPELDDGCTMGCFCATSGLDKRWASPICAAVDCMFSQPPPDAVKCRPIYDNQNQCCSKGLVCDEELDNLPQCHVGNKTYGHGQLMEIPSDPCMKCLCKDGFTEDNIGSDEFCHRTDCFSAYNSEKLLQGCRPVFQIGVCCPIDWICPRHSDSVELTRQSQSFQDNDEEEGEMEEEENVTSGPEVTAKSPICMLPLVEGSCKSRMKRFHYNSTTGICQQFDYTGCQGNENNFKDMRTCIQTCVTTDNLPSALESKPSGTETNPCEQVQERGPCKAKRPVFFFDKDSKTCQIFFYGGCKGNDNRFKTFQECSNTCHVDIVAQKAIKEKCNLPKDEGEGRASKKRWFFNADVNKCEQFIYFGALGNANNFQTREECFTSCLLNSNELDDSNSSSGEGRSISSSATAEALSGNTLPLPDIQDPKDEMFMRANQIETQLSAADPCLLDRKIGLCRAAIPRYNFDRETKECTKFSFGGTEDVSDDFSARGLFSGDHSSRAIVFPMPDPTCQSNNETYNLGDEIRFADKKCQICTCSTPPELTCVEKKCPIIAFVEPEELFCKPVRDEDGCCQVGLQCVSRNPPTVNPDGVCDLKPCPALGLLKPAGAHCTEKFDPSGCCHIGYDCSDDNKPIDNDDLTIVNLDGTSR</sequence>
<feature type="region of interest" description="Disordered" evidence="4">
    <location>
        <begin position="445"/>
        <end position="472"/>
    </location>
</feature>
<dbReference type="EMBL" id="VCGU01000003">
    <property type="protein sequence ID" value="TRY78077.1"/>
    <property type="molecule type" value="Genomic_DNA"/>
</dbReference>
<evidence type="ECO:0000256" key="2">
    <source>
        <dbReference type="ARBA" id="ARBA00022900"/>
    </source>
</evidence>
<dbReference type="GO" id="GO:0005615">
    <property type="term" value="C:extracellular space"/>
    <property type="evidence" value="ECO:0007669"/>
    <property type="project" value="TreeGrafter"/>
</dbReference>
<feature type="domain" description="BPTI/Kunitz inhibitor" evidence="6">
    <location>
        <begin position="479"/>
        <end position="529"/>
    </location>
</feature>
<dbReference type="SMART" id="SM00131">
    <property type="entry name" value="KU"/>
    <property type="match status" value="6"/>
</dbReference>
<evidence type="ECO:0000313" key="8">
    <source>
        <dbReference type="Proteomes" id="UP000318571"/>
    </source>
</evidence>
<keyword evidence="1" id="KW-0646">Protease inhibitor</keyword>
<evidence type="ECO:0000256" key="5">
    <source>
        <dbReference type="SAM" id="SignalP"/>
    </source>
</evidence>
<keyword evidence="8" id="KW-1185">Reference proteome</keyword>